<organism evidence="9 10">
    <name type="scientific">Amycolatopsis rhabdoformis</name>
    <dbReference type="NCBI Taxonomy" id="1448059"/>
    <lineage>
        <taxon>Bacteria</taxon>
        <taxon>Bacillati</taxon>
        <taxon>Actinomycetota</taxon>
        <taxon>Actinomycetes</taxon>
        <taxon>Pseudonocardiales</taxon>
        <taxon>Pseudonocardiaceae</taxon>
        <taxon>Amycolatopsis</taxon>
    </lineage>
</organism>
<evidence type="ECO:0000256" key="4">
    <source>
        <dbReference type="ARBA" id="ARBA00022692"/>
    </source>
</evidence>
<dbReference type="RefSeq" id="WP_326565155.1">
    <property type="nucleotide sequence ID" value="NZ_CP142149.1"/>
</dbReference>
<dbReference type="SUPFAM" id="SSF103473">
    <property type="entry name" value="MFS general substrate transporter"/>
    <property type="match status" value="1"/>
</dbReference>
<reference evidence="9 10" key="1">
    <citation type="journal article" date="2015" name="Int. J. Syst. Evol. Microbiol.">
        <title>Amycolatopsis rhabdoformis sp. nov., an actinomycete isolated from a tropical forest soil.</title>
        <authorList>
            <person name="Souza W.R."/>
            <person name="Silva R.E."/>
            <person name="Goodfellow M."/>
            <person name="Busarakam K."/>
            <person name="Figueiro F.S."/>
            <person name="Ferreira D."/>
            <person name="Rodrigues-Filho E."/>
            <person name="Moraes L.A.B."/>
            <person name="Zucchi T.D."/>
        </authorList>
    </citation>
    <scope>NUCLEOTIDE SEQUENCE [LARGE SCALE GENOMIC DNA]</scope>
    <source>
        <strain evidence="9 10">NCIMB 14900</strain>
    </source>
</reference>
<dbReference type="InterPro" id="IPR011701">
    <property type="entry name" value="MFS"/>
</dbReference>
<proteinExistence type="predicted"/>
<evidence type="ECO:0000313" key="10">
    <source>
        <dbReference type="Proteomes" id="UP001330812"/>
    </source>
</evidence>
<gene>
    <name evidence="9" type="ORF">VSH64_25265</name>
</gene>
<dbReference type="InterPro" id="IPR005829">
    <property type="entry name" value="Sugar_transporter_CS"/>
</dbReference>
<feature type="transmembrane region" description="Helical" evidence="7">
    <location>
        <begin position="83"/>
        <end position="101"/>
    </location>
</feature>
<feature type="transmembrane region" description="Helical" evidence="7">
    <location>
        <begin position="21"/>
        <end position="41"/>
    </location>
</feature>
<dbReference type="Gene3D" id="1.20.1250.20">
    <property type="entry name" value="MFS general substrate transporter like domains"/>
    <property type="match status" value="2"/>
</dbReference>
<dbReference type="InterPro" id="IPR036259">
    <property type="entry name" value="MFS_trans_sf"/>
</dbReference>
<evidence type="ECO:0000313" key="9">
    <source>
        <dbReference type="EMBL" id="WSE26187.1"/>
    </source>
</evidence>
<sequence length="435" mass="45536">MSSDSTLRRSVLVSLAGSAIEWYDFFVYASATALVFTKLFFPASDPFAATLLAFSTFAVGFVVRPIGAAVFGHFGDRVGRKPALVTAMLTMGVATTAVGLLPPYASIGAAAPILLVVLRLVQGLALGGQWGGAVLLVTEAAPASRRGFYGSFAQLGVPIALILSNVVFLVASATLSEDAFLTWGWRVPFLLSILLVGVALYAQSRVEEQAPDRSRRGGRAPLVELLRRYPRQILLAAGATMVGGTSYYLLAVYLVSYATGPLHQSRGTVLIGVLVSAVVCALVMPAAAAWSDVVGRRRVFLLGAGLLAAWAFPLFRLVESGSPVLIGLGLVVGQAFFAMTYGPAPALFAELFGARVRYTGISLGYQIGSVLGGAFAPIIATTLLAGTNWSGSIALYLIAVCALSFVAVWFAPRRPEPGAAARVLVASPSAEDLSR</sequence>
<keyword evidence="2" id="KW-0813">Transport</keyword>
<dbReference type="PANTHER" id="PTHR43045:SF1">
    <property type="entry name" value="SHIKIMATE TRANSPORTER"/>
    <property type="match status" value="1"/>
</dbReference>
<feature type="transmembrane region" description="Helical" evidence="7">
    <location>
        <begin position="148"/>
        <end position="171"/>
    </location>
</feature>
<keyword evidence="3" id="KW-1003">Cell membrane</keyword>
<evidence type="ECO:0000259" key="8">
    <source>
        <dbReference type="PROSITE" id="PS50850"/>
    </source>
</evidence>
<dbReference type="PROSITE" id="PS00216">
    <property type="entry name" value="SUGAR_TRANSPORT_1"/>
    <property type="match status" value="1"/>
</dbReference>
<name>A0ABZ1HV30_9PSEU</name>
<comment type="subcellular location">
    <subcellularLocation>
        <location evidence="1">Cell membrane</location>
        <topology evidence="1">Multi-pass membrane protein</topology>
    </subcellularLocation>
</comment>
<evidence type="ECO:0000256" key="2">
    <source>
        <dbReference type="ARBA" id="ARBA00022448"/>
    </source>
</evidence>
<keyword evidence="6 7" id="KW-0472">Membrane</keyword>
<feature type="transmembrane region" description="Helical" evidence="7">
    <location>
        <begin position="47"/>
        <end position="71"/>
    </location>
</feature>
<dbReference type="Proteomes" id="UP001330812">
    <property type="component" value="Chromosome"/>
</dbReference>
<feature type="transmembrane region" description="Helical" evidence="7">
    <location>
        <begin position="183"/>
        <end position="202"/>
    </location>
</feature>
<feature type="transmembrane region" description="Helical" evidence="7">
    <location>
        <begin position="324"/>
        <end position="342"/>
    </location>
</feature>
<keyword evidence="5 7" id="KW-1133">Transmembrane helix</keyword>
<feature type="transmembrane region" description="Helical" evidence="7">
    <location>
        <begin position="113"/>
        <end position="136"/>
    </location>
</feature>
<feature type="transmembrane region" description="Helical" evidence="7">
    <location>
        <begin position="363"/>
        <end position="387"/>
    </location>
</feature>
<feature type="transmembrane region" description="Helical" evidence="7">
    <location>
        <begin position="233"/>
        <end position="255"/>
    </location>
</feature>
<feature type="transmembrane region" description="Helical" evidence="7">
    <location>
        <begin position="299"/>
        <end position="318"/>
    </location>
</feature>
<dbReference type="Pfam" id="PF07690">
    <property type="entry name" value="MFS_1"/>
    <property type="match status" value="1"/>
</dbReference>
<keyword evidence="10" id="KW-1185">Reference proteome</keyword>
<feature type="transmembrane region" description="Helical" evidence="7">
    <location>
        <begin position="267"/>
        <end position="287"/>
    </location>
</feature>
<accession>A0ABZ1HV30</accession>
<evidence type="ECO:0000256" key="1">
    <source>
        <dbReference type="ARBA" id="ARBA00004651"/>
    </source>
</evidence>
<evidence type="ECO:0000256" key="3">
    <source>
        <dbReference type="ARBA" id="ARBA00022475"/>
    </source>
</evidence>
<keyword evidence="4 7" id="KW-0812">Transmembrane</keyword>
<feature type="domain" description="Major facilitator superfamily (MFS) profile" evidence="8">
    <location>
        <begin position="10"/>
        <end position="416"/>
    </location>
</feature>
<dbReference type="PROSITE" id="PS00217">
    <property type="entry name" value="SUGAR_TRANSPORT_2"/>
    <property type="match status" value="1"/>
</dbReference>
<dbReference type="InterPro" id="IPR020846">
    <property type="entry name" value="MFS_dom"/>
</dbReference>
<dbReference type="PROSITE" id="PS50850">
    <property type="entry name" value="MFS"/>
    <property type="match status" value="1"/>
</dbReference>
<feature type="transmembrane region" description="Helical" evidence="7">
    <location>
        <begin position="393"/>
        <end position="412"/>
    </location>
</feature>
<protein>
    <submittedName>
        <fullName evidence="9">MFS transporter</fullName>
    </submittedName>
</protein>
<evidence type="ECO:0000256" key="6">
    <source>
        <dbReference type="ARBA" id="ARBA00023136"/>
    </source>
</evidence>
<dbReference type="PANTHER" id="PTHR43045">
    <property type="entry name" value="SHIKIMATE TRANSPORTER"/>
    <property type="match status" value="1"/>
</dbReference>
<evidence type="ECO:0000256" key="7">
    <source>
        <dbReference type="SAM" id="Phobius"/>
    </source>
</evidence>
<dbReference type="CDD" id="cd17369">
    <property type="entry name" value="MFS_ShiA_like"/>
    <property type="match status" value="1"/>
</dbReference>
<dbReference type="EMBL" id="CP142149">
    <property type="protein sequence ID" value="WSE26187.1"/>
    <property type="molecule type" value="Genomic_DNA"/>
</dbReference>
<evidence type="ECO:0000256" key="5">
    <source>
        <dbReference type="ARBA" id="ARBA00022989"/>
    </source>
</evidence>